<dbReference type="SUPFAM" id="SSF56112">
    <property type="entry name" value="Protein kinase-like (PK-like)"/>
    <property type="match status" value="1"/>
</dbReference>
<dbReference type="InterPro" id="IPR000719">
    <property type="entry name" value="Prot_kinase_dom"/>
</dbReference>
<dbReference type="PANTHER" id="PTHR11042">
    <property type="entry name" value="EUKARYOTIC TRANSLATION INITIATION FACTOR 2-ALPHA KINASE EIF2-ALPHA KINASE -RELATED"/>
    <property type="match status" value="1"/>
</dbReference>
<evidence type="ECO:0000256" key="2">
    <source>
        <dbReference type="ARBA" id="ARBA00022741"/>
    </source>
</evidence>
<keyword evidence="3" id="KW-0418">Kinase</keyword>
<evidence type="ECO:0000256" key="1">
    <source>
        <dbReference type="ARBA" id="ARBA00022679"/>
    </source>
</evidence>
<dbReference type="InterPro" id="IPR026906">
    <property type="entry name" value="LRR_5"/>
</dbReference>
<sequence length="661" mass="75267">MEIEIDGGLRVKINDKTKTASIIRSPKATGIILVPRFAEHNNIKYIITSIHNCSFEYNDIECLTFPEDSEVQTFETHSFFNCKIKKLKIPPKLRNLDATWCQFLENLTEIEISPQNHLFTFFEGKYLLGKSQEKSGKFDVVFLTRRDIVNAVVPAHIKTIRYLAFNGLKTLKTVEFEPNSELECIEGYAFNWSSIEKLVVTSKSVRICSNCFCLCKSLSLLSFPNAETITFDKDSMSGVPKEAKILVRRGAKLAGDGASKCQGQIAYIEGTEKVKKEEEKVEGKSEVITVDNRHDKRIEMLEKENAALKKYASFLQSRLSRYEEAETYDEFLKSVRSGRPAAGCDEGKEEEEEEGREGGLNKHFYGGDDEEFQEVVSKVGDGGTSEVFKVFDKRRGEVICKKVIKECRDESAFDTLEKSLREIEASHILHHPCICESLGFNTREELPGRDFEDENEEEKDQEKAPKTTVALFFEFLPFSVKEVSEKCLMSNTLKARIAVEVAFGMSHVHRRGMMHRDLKLENIMMNSVFESKIIDFGLVQGSDLSMSSSLTRCVGTLAYMSPEMASEEEYDSKTDVYSMTNAPMKYPAASSKISEFCIDLIKRCTSFESSSRPTFDEILEDMFRHSFCLAPEIDTKLVMRRYRELNRFRAAHDEQSKAGNK</sequence>
<name>A0ABR2JNJ0_9EUKA</name>
<dbReference type="InterPro" id="IPR017441">
    <property type="entry name" value="Protein_kinase_ATP_BS"/>
</dbReference>
<accession>A0ABR2JNJ0</accession>
<protein>
    <recommendedName>
        <fullName evidence="8">Protein kinase domain-containing protein</fullName>
    </recommendedName>
</protein>
<dbReference type="InterPro" id="IPR050339">
    <property type="entry name" value="CC_SR_Kinase"/>
</dbReference>
<evidence type="ECO:0000256" key="3">
    <source>
        <dbReference type="ARBA" id="ARBA00022777"/>
    </source>
</evidence>
<dbReference type="SUPFAM" id="SSF52058">
    <property type="entry name" value="L domain-like"/>
    <property type="match status" value="1"/>
</dbReference>
<evidence type="ECO:0000313" key="9">
    <source>
        <dbReference type="EMBL" id="KAK8880395.1"/>
    </source>
</evidence>
<dbReference type="InterPro" id="IPR008271">
    <property type="entry name" value="Ser/Thr_kinase_AS"/>
</dbReference>
<dbReference type="PROSITE" id="PS00108">
    <property type="entry name" value="PROTEIN_KINASE_ST"/>
    <property type="match status" value="1"/>
</dbReference>
<dbReference type="Proteomes" id="UP001470230">
    <property type="component" value="Unassembled WGS sequence"/>
</dbReference>
<organism evidence="9 10">
    <name type="scientific">Tritrichomonas musculus</name>
    <dbReference type="NCBI Taxonomy" id="1915356"/>
    <lineage>
        <taxon>Eukaryota</taxon>
        <taxon>Metamonada</taxon>
        <taxon>Parabasalia</taxon>
        <taxon>Tritrichomonadida</taxon>
        <taxon>Tritrichomonadidae</taxon>
        <taxon>Tritrichomonas</taxon>
    </lineage>
</organism>
<evidence type="ECO:0000313" key="10">
    <source>
        <dbReference type="Proteomes" id="UP001470230"/>
    </source>
</evidence>
<evidence type="ECO:0000259" key="8">
    <source>
        <dbReference type="PROSITE" id="PS50011"/>
    </source>
</evidence>
<dbReference type="Pfam" id="PF13306">
    <property type="entry name" value="LRR_5"/>
    <property type="match status" value="2"/>
</dbReference>
<evidence type="ECO:0000256" key="6">
    <source>
        <dbReference type="PROSITE-ProRule" id="PRU10141"/>
    </source>
</evidence>
<keyword evidence="4 6" id="KW-0067">ATP-binding</keyword>
<dbReference type="Gene3D" id="3.80.10.10">
    <property type="entry name" value="Ribonuclease Inhibitor"/>
    <property type="match status" value="1"/>
</dbReference>
<proteinExistence type="inferred from homology"/>
<feature type="region of interest" description="Disordered" evidence="7">
    <location>
        <begin position="338"/>
        <end position="364"/>
    </location>
</feature>
<keyword evidence="10" id="KW-1185">Reference proteome</keyword>
<gene>
    <name evidence="9" type="ORF">M9Y10_003067</name>
</gene>
<comment type="similarity">
    <text evidence="5">Belongs to the protein kinase superfamily. Ser/Thr protein kinase family. GCN2 subfamily.</text>
</comment>
<dbReference type="InterPro" id="IPR011009">
    <property type="entry name" value="Kinase-like_dom_sf"/>
</dbReference>
<feature type="domain" description="Protein kinase" evidence="8">
    <location>
        <begin position="373"/>
        <end position="628"/>
    </location>
</feature>
<dbReference type="Gene3D" id="1.10.510.10">
    <property type="entry name" value="Transferase(Phosphotransferase) domain 1"/>
    <property type="match status" value="1"/>
</dbReference>
<dbReference type="EMBL" id="JAPFFF010000010">
    <property type="protein sequence ID" value="KAK8880395.1"/>
    <property type="molecule type" value="Genomic_DNA"/>
</dbReference>
<evidence type="ECO:0000256" key="4">
    <source>
        <dbReference type="ARBA" id="ARBA00022840"/>
    </source>
</evidence>
<comment type="caution">
    <text evidence="9">The sequence shown here is derived from an EMBL/GenBank/DDBJ whole genome shotgun (WGS) entry which is preliminary data.</text>
</comment>
<evidence type="ECO:0000256" key="7">
    <source>
        <dbReference type="SAM" id="MobiDB-lite"/>
    </source>
</evidence>
<dbReference type="Pfam" id="PF00069">
    <property type="entry name" value="Pkinase"/>
    <property type="match status" value="1"/>
</dbReference>
<dbReference type="PROSITE" id="PS00107">
    <property type="entry name" value="PROTEIN_KINASE_ATP"/>
    <property type="match status" value="1"/>
</dbReference>
<dbReference type="PROSITE" id="PS50011">
    <property type="entry name" value="PROTEIN_KINASE_DOM"/>
    <property type="match status" value="1"/>
</dbReference>
<dbReference type="SMART" id="SM00220">
    <property type="entry name" value="S_TKc"/>
    <property type="match status" value="1"/>
</dbReference>
<evidence type="ECO:0000256" key="5">
    <source>
        <dbReference type="ARBA" id="ARBA00037982"/>
    </source>
</evidence>
<keyword evidence="2 6" id="KW-0547">Nucleotide-binding</keyword>
<keyword evidence="1" id="KW-0808">Transferase</keyword>
<reference evidence="9 10" key="1">
    <citation type="submission" date="2024-04" db="EMBL/GenBank/DDBJ databases">
        <title>Tritrichomonas musculus Genome.</title>
        <authorList>
            <person name="Alves-Ferreira E."/>
            <person name="Grigg M."/>
            <person name="Lorenzi H."/>
            <person name="Galac M."/>
        </authorList>
    </citation>
    <scope>NUCLEOTIDE SEQUENCE [LARGE SCALE GENOMIC DNA]</scope>
    <source>
        <strain evidence="9 10">EAF2021</strain>
    </source>
</reference>
<feature type="binding site" evidence="6">
    <location>
        <position position="401"/>
    </location>
    <ligand>
        <name>ATP</name>
        <dbReference type="ChEBI" id="CHEBI:30616"/>
    </ligand>
</feature>
<dbReference type="InterPro" id="IPR032675">
    <property type="entry name" value="LRR_dom_sf"/>
</dbReference>